<evidence type="ECO:0000313" key="1">
    <source>
        <dbReference type="EMBL" id="KAF7438926.1"/>
    </source>
</evidence>
<comment type="caution">
    <text evidence="1">The sequence shown here is derived from an EMBL/GenBank/DDBJ whole genome shotgun (WGS) entry which is preliminary data.</text>
</comment>
<dbReference type="EMBL" id="JACSDY010000001">
    <property type="protein sequence ID" value="KAF7438926.1"/>
    <property type="molecule type" value="Genomic_DNA"/>
</dbReference>
<gene>
    <name evidence="1" type="ORF">H0235_001317</name>
</gene>
<keyword evidence="2" id="KW-1185">Reference proteome</keyword>
<name>A0A834PGT0_VESPE</name>
<dbReference type="Proteomes" id="UP000600918">
    <property type="component" value="Unassembled WGS sequence"/>
</dbReference>
<protein>
    <submittedName>
        <fullName evidence="1">Uncharacterized protein</fullName>
    </submittedName>
</protein>
<reference evidence="1" key="1">
    <citation type="journal article" date="2020" name="G3 (Bethesda)">
        <title>High-Quality Assemblies for Three Invasive Social Wasps from the &lt;i&gt;Vespula&lt;/i&gt; Genus.</title>
        <authorList>
            <person name="Harrop T.W.R."/>
            <person name="Guhlin J."/>
            <person name="McLaughlin G.M."/>
            <person name="Permina E."/>
            <person name="Stockwell P."/>
            <person name="Gilligan J."/>
            <person name="Le Lec M.F."/>
            <person name="Gruber M.A.M."/>
            <person name="Quinn O."/>
            <person name="Lovegrove M."/>
            <person name="Duncan E.J."/>
            <person name="Remnant E.J."/>
            <person name="Van Eeckhoven J."/>
            <person name="Graham B."/>
            <person name="Knapp R.A."/>
            <person name="Langford K.W."/>
            <person name="Kronenberg Z."/>
            <person name="Press M.O."/>
            <person name="Eacker S.M."/>
            <person name="Wilson-Rankin E.E."/>
            <person name="Purcell J."/>
            <person name="Lester P.J."/>
            <person name="Dearden P.K."/>
        </authorList>
    </citation>
    <scope>NUCLEOTIDE SEQUENCE</scope>
    <source>
        <strain evidence="1">Volc-1</strain>
    </source>
</reference>
<proteinExistence type="predicted"/>
<evidence type="ECO:0000313" key="2">
    <source>
        <dbReference type="Proteomes" id="UP000600918"/>
    </source>
</evidence>
<dbReference type="AlphaFoldDB" id="A0A834PGT0"/>
<sequence>MNRGWLALGCLEIGCGSPECCGHVGPFCTRPVRKILLLAGSLLTDRAEITDFVRSMLPLYFPIDVGRPANEEISRKMKEVVAWKGRIMDFWQVLWIDEELGSFLQTRSYQRKSDFEKVHDNEIRIVSRAMR</sequence>
<organism evidence="1 2">
    <name type="scientific">Vespula pensylvanica</name>
    <name type="common">Western yellow jacket</name>
    <name type="synonym">Wasp</name>
    <dbReference type="NCBI Taxonomy" id="30213"/>
    <lineage>
        <taxon>Eukaryota</taxon>
        <taxon>Metazoa</taxon>
        <taxon>Ecdysozoa</taxon>
        <taxon>Arthropoda</taxon>
        <taxon>Hexapoda</taxon>
        <taxon>Insecta</taxon>
        <taxon>Pterygota</taxon>
        <taxon>Neoptera</taxon>
        <taxon>Endopterygota</taxon>
        <taxon>Hymenoptera</taxon>
        <taxon>Apocrita</taxon>
        <taxon>Aculeata</taxon>
        <taxon>Vespoidea</taxon>
        <taxon>Vespidae</taxon>
        <taxon>Vespinae</taxon>
        <taxon>Vespula</taxon>
    </lineage>
</organism>
<accession>A0A834PGT0</accession>